<dbReference type="EC" id="2.7.1.35" evidence="1"/>
<protein>
    <recommendedName>
        <fullName evidence="1">pyridoxal kinase</fullName>
        <ecNumber evidence="1">2.7.1.35</ecNumber>
    </recommendedName>
</protein>
<dbReference type="Proteomes" id="UP000256845">
    <property type="component" value="Unassembled WGS sequence"/>
</dbReference>
<dbReference type="Pfam" id="PF08543">
    <property type="entry name" value="Phos_pyr_kin"/>
    <property type="match status" value="1"/>
</dbReference>
<evidence type="ECO:0000313" key="7">
    <source>
        <dbReference type="EMBL" id="RED54280.1"/>
    </source>
</evidence>
<dbReference type="NCBIfam" id="NF004398">
    <property type="entry name" value="PRK05756.1"/>
    <property type="match status" value="1"/>
</dbReference>
<dbReference type="AlphaFoldDB" id="A0A3D9HXY2"/>
<keyword evidence="3" id="KW-0547">Nucleotide-binding</keyword>
<reference evidence="7 8" key="1">
    <citation type="submission" date="2018-07" db="EMBL/GenBank/DDBJ databases">
        <title>Genomic Encyclopedia of Type Strains, Phase III (KMG-III): the genomes of soil and plant-associated and newly described type strains.</title>
        <authorList>
            <person name="Whitman W."/>
        </authorList>
    </citation>
    <scope>NUCLEOTIDE SEQUENCE [LARGE SCALE GENOMIC DNA]</scope>
    <source>
        <strain evidence="7 8">CECT 8488</strain>
    </source>
</reference>
<dbReference type="GO" id="GO:0005524">
    <property type="term" value="F:ATP binding"/>
    <property type="evidence" value="ECO:0007669"/>
    <property type="project" value="UniProtKB-KW"/>
</dbReference>
<accession>A0A3D9HXY2</accession>
<comment type="caution">
    <text evidence="7">The sequence shown here is derived from an EMBL/GenBank/DDBJ whole genome shotgun (WGS) entry which is preliminary data.</text>
</comment>
<evidence type="ECO:0000256" key="5">
    <source>
        <dbReference type="ARBA" id="ARBA00022840"/>
    </source>
</evidence>
<evidence type="ECO:0000256" key="1">
    <source>
        <dbReference type="ARBA" id="ARBA00012104"/>
    </source>
</evidence>
<dbReference type="CDD" id="cd01173">
    <property type="entry name" value="pyridoxal_pyridoxamine_kinase"/>
    <property type="match status" value="1"/>
</dbReference>
<evidence type="ECO:0000313" key="8">
    <source>
        <dbReference type="Proteomes" id="UP000256845"/>
    </source>
</evidence>
<dbReference type="PANTHER" id="PTHR10534:SF2">
    <property type="entry name" value="PYRIDOXAL KINASE"/>
    <property type="match status" value="1"/>
</dbReference>
<sequence length="329" mass="36244">MAVVMLWFSIEFFFNNFLAAGPARLYFFNNVKSYPDWENNLKSVIMSILSIQSHVSYGHVGNSAAVFPLQRLGFEVWPVHTVMFSNHAGYDSFKGPVLAPDDLRAVLSGMGERGCFAKCRAVLSGYLGSAALGEVVLEAVQRARAENPNTLYCCDPVMGDVGKDVYVKKTIPSFIEEKLLPEADLLTPNQFELELLSGHKVKDLNSSIAAARDLVARGVTALLVTSLERDDLPAGQIEMLAVSGDEAWLVNTPRLDFPIMPNGAGDICAALFTGHFLKNRDLKRALEQTTATVYGLFEASWQRGERELALIEAQDEIIRPSHPFDARSV</sequence>
<keyword evidence="8" id="KW-1185">Reference proteome</keyword>
<feature type="domain" description="Pyridoxamine kinase/Phosphomethylpyrimidine kinase" evidence="6">
    <location>
        <begin position="118"/>
        <end position="305"/>
    </location>
</feature>
<dbReference type="Gene3D" id="3.40.1190.20">
    <property type="match status" value="1"/>
</dbReference>
<dbReference type="SUPFAM" id="SSF53613">
    <property type="entry name" value="Ribokinase-like"/>
    <property type="match status" value="1"/>
</dbReference>
<dbReference type="RefSeq" id="WP_245956967.1">
    <property type="nucleotide sequence ID" value="NZ_QRDW01000001.1"/>
</dbReference>
<keyword evidence="2" id="KW-0808">Transferase</keyword>
<name>A0A3D9HXY2_9PROT</name>
<proteinExistence type="predicted"/>
<dbReference type="PANTHER" id="PTHR10534">
    <property type="entry name" value="PYRIDOXAL KINASE"/>
    <property type="match status" value="1"/>
</dbReference>
<evidence type="ECO:0000259" key="6">
    <source>
        <dbReference type="Pfam" id="PF08543"/>
    </source>
</evidence>
<dbReference type="NCBIfam" id="TIGR00687">
    <property type="entry name" value="pyridox_kin"/>
    <property type="match status" value="1"/>
</dbReference>
<dbReference type="InterPro" id="IPR004625">
    <property type="entry name" value="PyrdxlKinase"/>
</dbReference>
<dbReference type="InterPro" id="IPR029056">
    <property type="entry name" value="Ribokinase-like"/>
</dbReference>
<keyword evidence="5" id="KW-0067">ATP-binding</keyword>
<dbReference type="GO" id="GO:0008478">
    <property type="term" value="F:pyridoxal kinase activity"/>
    <property type="evidence" value="ECO:0007669"/>
    <property type="project" value="UniProtKB-EC"/>
</dbReference>
<dbReference type="GO" id="GO:0005829">
    <property type="term" value="C:cytosol"/>
    <property type="evidence" value="ECO:0007669"/>
    <property type="project" value="TreeGrafter"/>
</dbReference>
<dbReference type="InterPro" id="IPR013749">
    <property type="entry name" value="PM/HMP-P_kinase-1"/>
</dbReference>
<keyword evidence="4 7" id="KW-0418">Kinase</keyword>
<dbReference type="GO" id="GO:0009443">
    <property type="term" value="P:pyridoxal 5'-phosphate salvage"/>
    <property type="evidence" value="ECO:0007669"/>
    <property type="project" value="InterPro"/>
</dbReference>
<gene>
    <name evidence="7" type="ORF">DFP90_1011083</name>
</gene>
<evidence type="ECO:0000256" key="4">
    <source>
        <dbReference type="ARBA" id="ARBA00022777"/>
    </source>
</evidence>
<evidence type="ECO:0000256" key="3">
    <source>
        <dbReference type="ARBA" id="ARBA00022741"/>
    </source>
</evidence>
<dbReference type="EMBL" id="QRDW01000001">
    <property type="protein sequence ID" value="RED54280.1"/>
    <property type="molecule type" value="Genomic_DNA"/>
</dbReference>
<evidence type="ECO:0000256" key="2">
    <source>
        <dbReference type="ARBA" id="ARBA00022679"/>
    </source>
</evidence>
<organism evidence="7 8">
    <name type="scientific">Aestuariispira insulae</name>
    <dbReference type="NCBI Taxonomy" id="1461337"/>
    <lineage>
        <taxon>Bacteria</taxon>
        <taxon>Pseudomonadati</taxon>
        <taxon>Pseudomonadota</taxon>
        <taxon>Alphaproteobacteria</taxon>
        <taxon>Rhodospirillales</taxon>
        <taxon>Kiloniellaceae</taxon>
        <taxon>Aestuariispira</taxon>
    </lineage>
</organism>